<feature type="compositionally biased region" description="Low complexity" evidence="1">
    <location>
        <begin position="703"/>
        <end position="730"/>
    </location>
</feature>
<keyword evidence="2" id="KW-0812">Transmembrane</keyword>
<feature type="compositionally biased region" description="Low complexity" evidence="1">
    <location>
        <begin position="118"/>
        <end position="134"/>
    </location>
</feature>
<evidence type="ECO:0000313" key="3">
    <source>
        <dbReference type="EMBL" id="PWY97482.1"/>
    </source>
</evidence>
<feature type="compositionally biased region" description="Basic and acidic residues" evidence="1">
    <location>
        <begin position="230"/>
        <end position="239"/>
    </location>
</feature>
<feature type="region of interest" description="Disordered" evidence="1">
    <location>
        <begin position="681"/>
        <end position="783"/>
    </location>
</feature>
<feature type="compositionally biased region" description="Low complexity" evidence="1">
    <location>
        <begin position="380"/>
        <end position="397"/>
    </location>
</feature>
<feature type="compositionally biased region" description="Basic and acidic residues" evidence="1">
    <location>
        <begin position="586"/>
        <end position="595"/>
    </location>
</feature>
<keyword evidence="4" id="KW-1185">Reference proteome</keyword>
<proteinExistence type="predicted"/>
<feature type="compositionally biased region" description="Pro residues" evidence="1">
    <location>
        <begin position="407"/>
        <end position="423"/>
    </location>
</feature>
<feature type="compositionally biased region" description="Polar residues" evidence="1">
    <location>
        <begin position="366"/>
        <end position="377"/>
    </location>
</feature>
<feature type="compositionally biased region" description="Basic and acidic residues" evidence="1">
    <location>
        <begin position="342"/>
        <end position="351"/>
    </location>
</feature>
<feature type="region of interest" description="Disordered" evidence="1">
    <location>
        <begin position="1"/>
        <end position="20"/>
    </location>
</feature>
<dbReference type="Proteomes" id="UP000246740">
    <property type="component" value="Unassembled WGS sequence"/>
</dbReference>
<keyword evidence="2" id="KW-0472">Membrane</keyword>
<reference evidence="3 4" key="1">
    <citation type="journal article" date="2018" name="Mol. Biol. Evol.">
        <title>Broad Genomic Sampling Reveals a Smut Pathogenic Ancestry of the Fungal Clade Ustilaginomycotina.</title>
        <authorList>
            <person name="Kijpornyongpan T."/>
            <person name="Mondo S.J."/>
            <person name="Barry K."/>
            <person name="Sandor L."/>
            <person name="Lee J."/>
            <person name="Lipzen A."/>
            <person name="Pangilinan J."/>
            <person name="LaButti K."/>
            <person name="Hainaut M."/>
            <person name="Henrissat B."/>
            <person name="Grigoriev I.V."/>
            <person name="Spatafora J.W."/>
            <person name="Aime M.C."/>
        </authorList>
    </citation>
    <scope>NUCLEOTIDE SEQUENCE [LARGE SCALE GENOMIC DNA]</scope>
    <source>
        <strain evidence="3 4">MCA 3645</strain>
    </source>
</reference>
<accession>A0A317XI31</accession>
<evidence type="ECO:0000256" key="2">
    <source>
        <dbReference type="SAM" id="Phobius"/>
    </source>
</evidence>
<evidence type="ECO:0000256" key="1">
    <source>
        <dbReference type="SAM" id="MobiDB-lite"/>
    </source>
</evidence>
<feature type="compositionally biased region" description="Basic and acidic residues" evidence="1">
    <location>
        <begin position="156"/>
        <end position="182"/>
    </location>
</feature>
<protein>
    <submittedName>
        <fullName evidence="3">Uncharacterized protein</fullName>
    </submittedName>
</protein>
<gene>
    <name evidence="3" type="ORF">BCV70DRAFT_65147</name>
</gene>
<feature type="compositionally biased region" description="Basic and acidic residues" evidence="1">
    <location>
        <begin position="731"/>
        <end position="746"/>
    </location>
</feature>
<dbReference type="OrthoDB" id="3366868at2759"/>
<feature type="compositionally biased region" description="Gly residues" evidence="1">
    <location>
        <begin position="135"/>
        <end position="146"/>
    </location>
</feature>
<organism evidence="3 4">
    <name type="scientific">Testicularia cyperi</name>
    <dbReference type="NCBI Taxonomy" id="1882483"/>
    <lineage>
        <taxon>Eukaryota</taxon>
        <taxon>Fungi</taxon>
        <taxon>Dikarya</taxon>
        <taxon>Basidiomycota</taxon>
        <taxon>Ustilaginomycotina</taxon>
        <taxon>Ustilaginomycetes</taxon>
        <taxon>Ustilaginales</taxon>
        <taxon>Anthracoideaceae</taxon>
        <taxon>Testicularia</taxon>
    </lineage>
</organism>
<dbReference type="AlphaFoldDB" id="A0A317XI31"/>
<sequence>MTKGAWQGESQSSIAFSMNPRDSRVVSIYDKYLYDPKDLESSDPRRRELARKASQAKLHGRPANNMDANGIRPMGANQSSSAYPQQRKSIAFGHGTKTADGHTASSTLGGLGHNGNTSHSHGISPSASSRDSGAFGLGLGMLGGGDTDSDSDSDNDLPRSKKNPGLDRLTKTETPHRPESWTDRAAAVGQRPPDSASQNPPSLKMMALKSAKHGGSIPSAPGADQRGLSAHREPVDRTSRHGSTIGFGGGMSDDGESARASHNPTRPEEKRLSARTALTKQLGLASPLAGPATYKGADSGPQHEHASHQQSPARQHYDDRAGSSMGRGSPPRNVIPPPIDVNRAEGRRDPFGDQTNAQGMPVPSPAGSNFTHGSHPQSAGPMRSPGYGPSGMPSPQYGPGPGSAGMGPPPNVLQRGPPSPLGPGPAAERGPGSAGIPASLQAGSGPRGPPQGAMTNGPSSRGPPGPGSAPLSGRGPPGSSHGNFGPSFSDAPGPGKRQSIFRRSMALFGGGPGLSQDTSGRGEHYHAGPQSRQGAPPQKRQSLFRRSMALFGGNSGPSMPTPQPARMAGPPQPPPAPVPRVQGLKADYEKPDHPRKSQFLGAGGEGAEWDTQGEGAKFWRRFSMAQKNAHTQKLEAGSREWMASMATGKRKLIIISVLGLTALVGIIVGVIVWREIVAPSGKDSSDMPSSVYKANLGAQDNPSGATLTTTTSSSSHKAKSTSSSSYSSRSLTERSPVDQIREDTYHHSRRRLAQDGINAPRLRKRAFGKPPTVLPAGSLANVD</sequence>
<feature type="compositionally biased region" description="Polar residues" evidence="1">
    <location>
        <begin position="76"/>
        <end position="88"/>
    </location>
</feature>
<dbReference type="InParanoid" id="A0A317XI31"/>
<name>A0A317XI31_9BASI</name>
<feature type="compositionally biased region" description="Low complexity" evidence="1">
    <location>
        <begin position="468"/>
        <end position="480"/>
    </location>
</feature>
<feature type="region of interest" description="Disordered" evidence="1">
    <location>
        <begin position="36"/>
        <end position="610"/>
    </location>
</feature>
<keyword evidence="2" id="KW-1133">Transmembrane helix</keyword>
<feature type="compositionally biased region" description="Basic and acidic residues" evidence="1">
    <location>
        <begin position="36"/>
        <end position="51"/>
    </location>
</feature>
<evidence type="ECO:0000313" key="4">
    <source>
        <dbReference type="Proteomes" id="UP000246740"/>
    </source>
</evidence>
<dbReference type="EMBL" id="KZ819207">
    <property type="protein sequence ID" value="PWY97482.1"/>
    <property type="molecule type" value="Genomic_DNA"/>
</dbReference>
<feature type="transmembrane region" description="Helical" evidence="2">
    <location>
        <begin position="652"/>
        <end position="673"/>
    </location>
</feature>